<evidence type="ECO:0000256" key="8">
    <source>
        <dbReference type="ARBA" id="ARBA00022824"/>
    </source>
</evidence>
<keyword evidence="6 11" id="KW-0808">Transferase</keyword>
<dbReference type="OrthoDB" id="10252502at2759"/>
<keyword evidence="7 11" id="KW-0812">Transmembrane</keyword>
<feature type="transmembrane region" description="Helical" evidence="11">
    <location>
        <begin position="417"/>
        <end position="439"/>
    </location>
</feature>
<comment type="pathway">
    <text evidence="2 11">Glycolipid biosynthesis; glycosylphosphatidylinositol-anchor biosynthesis.</text>
</comment>
<dbReference type="PANTHER" id="PTHR12468">
    <property type="entry name" value="GPI MANNOSYLTRANSFERASE 2"/>
    <property type="match status" value="1"/>
</dbReference>
<sequence>MIISRLVILGLLLASDLLIPLPSTIENPSSLYSLPSSHRSRSWLSTPFQRALGTFEVWDSVHYLRLSSLEKGLHPQLEDIAFHRFYPNLIRCSSGLIEYATTLKVPPTLISLTISNACYVVSGLLLSLYTEMSVTGSPIFLRTLEYIYIVTPSNVFSSTTNVESIISMFIYFYHVLKLFKFEGLYGAGFVAFLAGSCKSTGGVAIAVTAIFNILVQVFGPRNMPFLSLFHNIVEVLMAIAPIFMHDKSMRGIFCDPSNNATQDYTQICSDGGWIYKNVQQDVWETGWPFSYWKIKNAPHFFLAGCTCYFIFEGLHVWCGVFWGRVRSKVELSQHESVPRYLLNAAFDSTGKPKPYLQTLKYYSKFVSLCCSLLLPTSPAERLSTLNSDAKGIRHEDSLTSHEFWALMDEQPFASPSLSIHMISMLFLTLLVVVMAHVNIVTRIVASHCMSFYWLLAGRITAGVSDLQLVFDDPTNHTRAMCSYLLMFNVVGIVMYSNYLPWV</sequence>
<evidence type="ECO:0000256" key="4">
    <source>
        <dbReference type="ARBA" id="ARBA00022502"/>
    </source>
</evidence>
<reference evidence="14" key="1">
    <citation type="journal article" date="2023" name="Commun. Biol.">
        <title>Genome analysis of Parmales, the sister group of diatoms, reveals the evolutionary specialization of diatoms from phago-mixotrophs to photoautotrophs.</title>
        <authorList>
            <person name="Ban H."/>
            <person name="Sato S."/>
            <person name="Yoshikawa S."/>
            <person name="Yamada K."/>
            <person name="Nakamura Y."/>
            <person name="Ichinomiya M."/>
            <person name="Sato N."/>
            <person name="Blanc-Mathieu R."/>
            <person name="Endo H."/>
            <person name="Kuwata A."/>
            <person name="Ogata H."/>
        </authorList>
    </citation>
    <scope>NUCLEOTIDE SEQUENCE [LARGE SCALE GENOMIC DNA]</scope>
    <source>
        <strain evidence="14">NIES 3701</strain>
    </source>
</reference>
<comment type="similarity">
    <text evidence="3 11">Belongs to the PIGV family.</text>
</comment>
<dbReference type="Pfam" id="PF04188">
    <property type="entry name" value="Mannosyl_trans2"/>
    <property type="match status" value="1"/>
</dbReference>
<keyword evidence="10 11" id="KW-0472">Membrane</keyword>
<accession>A0A9W7C3L3</accession>
<feature type="chain" id="PRO_5040765052" description="GPI mannosyltransferase 2" evidence="12">
    <location>
        <begin position="25"/>
        <end position="502"/>
    </location>
</feature>
<feature type="transmembrane region" description="Helical" evidence="11">
    <location>
        <begin position="225"/>
        <end position="243"/>
    </location>
</feature>
<comment type="caution">
    <text evidence="11">Lacks conserved residue(s) required for the propagation of feature annotation.</text>
</comment>
<dbReference type="PANTHER" id="PTHR12468:SF2">
    <property type="entry name" value="GPI MANNOSYLTRANSFERASE 2"/>
    <property type="match status" value="1"/>
</dbReference>
<keyword evidence="8 11" id="KW-0256">Endoplasmic reticulum</keyword>
<gene>
    <name evidence="13" type="ORF">TrST_g14256</name>
</gene>
<dbReference type="GO" id="GO:0005789">
    <property type="term" value="C:endoplasmic reticulum membrane"/>
    <property type="evidence" value="ECO:0007669"/>
    <property type="project" value="UniProtKB-SubCell"/>
</dbReference>
<evidence type="ECO:0000256" key="2">
    <source>
        <dbReference type="ARBA" id="ARBA00004687"/>
    </source>
</evidence>
<evidence type="ECO:0000313" key="14">
    <source>
        <dbReference type="Proteomes" id="UP001165085"/>
    </source>
</evidence>
<feature type="transmembrane region" description="Helical" evidence="11">
    <location>
        <begin position="300"/>
        <end position="322"/>
    </location>
</feature>
<feature type="signal peptide" evidence="12">
    <location>
        <begin position="1"/>
        <end position="24"/>
    </location>
</feature>
<keyword evidence="5 11" id="KW-0328">Glycosyltransferase</keyword>
<keyword evidence="9 11" id="KW-1133">Transmembrane helix</keyword>
<comment type="subcellular location">
    <subcellularLocation>
        <location evidence="1 11">Endoplasmic reticulum membrane</location>
        <topology evidence="1 11">Multi-pass membrane protein</topology>
    </subcellularLocation>
</comment>
<dbReference type="AlphaFoldDB" id="A0A9W7C3L3"/>
<protein>
    <recommendedName>
        <fullName evidence="11">GPI mannosyltransferase 2</fullName>
        <ecNumber evidence="11">2.4.1.-</ecNumber>
    </recommendedName>
</protein>
<evidence type="ECO:0000256" key="1">
    <source>
        <dbReference type="ARBA" id="ARBA00004477"/>
    </source>
</evidence>
<evidence type="ECO:0000256" key="10">
    <source>
        <dbReference type="ARBA" id="ARBA00023136"/>
    </source>
</evidence>
<keyword evidence="14" id="KW-1185">Reference proteome</keyword>
<evidence type="ECO:0000256" key="3">
    <source>
        <dbReference type="ARBA" id="ARBA00008698"/>
    </source>
</evidence>
<evidence type="ECO:0000256" key="11">
    <source>
        <dbReference type="RuleBase" id="RU363112"/>
    </source>
</evidence>
<keyword evidence="12" id="KW-0732">Signal</keyword>
<dbReference type="EMBL" id="BRXY01000593">
    <property type="protein sequence ID" value="GMI02165.1"/>
    <property type="molecule type" value="Genomic_DNA"/>
</dbReference>
<proteinExistence type="inferred from homology"/>
<name>A0A9W7C3L3_9STRA</name>
<keyword evidence="4 11" id="KW-0337">GPI-anchor biosynthesis</keyword>
<dbReference type="GO" id="GO:0000009">
    <property type="term" value="F:alpha-1,6-mannosyltransferase activity"/>
    <property type="evidence" value="ECO:0007669"/>
    <property type="project" value="InterPro"/>
</dbReference>
<comment type="caution">
    <text evidence="13">The sequence shown here is derived from an EMBL/GenBank/DDBJ whole genome shotgun (WGS) entry which is preliminary data.</text>
</comment>
<feature type="transmembrane region" description="Helical" evidence="11">
    <location>
        <begin position="201"/>
        <end position="219"/>
    </location>
</feature>
<feature type="transmembrane region" description="Helical" evidence="11">
    <location>
        <begin position="482"/>
        <end position="501"/>
    </location>
</feature>
<dbReference type="GO" id="GO:0006506">
    <property type="term" value="P:GPI anchor biosynthetic process"/>
    <property type="evidence" value="ECO:0007669"/>
    <property type="project" value="UniProtKB-KW"/>
</dbReference>
<evidence type="ECO:0000256" key="6">
    <source>
        <dbReference type="ARBA" id="ARBA00022679"/>
    </source>
</evidence>
<dbReference type="GO" id="GO:0004376">
    <property type="term" value="F:GPI mannosyltransferase activity"/>
    <property type="evidence" value="ECO:0007669"/>
    <property type="project" value="InterPro"/>
</dbReference>
<evidence type="ECO:0000313" key="13">
    <source>
        <dbReference type="EMBL" id="GMI02165.1"/>
    </source>
</evidence>
<evidence type="ECO:0000256" key="9">
    <source>
        <dbReference type="ARBA" id="ARBA00022989"/>
    </source>
</evidence>
<dbReference type="InterPro" id="IPR007315">
    <property type="entry name" value="PIG-V/Gpi18"/>
</dbReference>
<organism evidence="13 14">
    <name type="scientific">Triparma strigata</name>
    <dbReference type="NCBI Taxonomy" id="1606541"/>
    <lineage>
        <taxon>Eukaryota</taxon>
        <taxon>Sar</taxon>
        <taxon>Stramenopiles</taxon>
        <taxon>Ochrophyta</taxon>
        <taxon>Bolidophyceae</taxon>
        <taxon>Parmales</taxon>
        <taxon>Triparmaceae</taxon>
        <taxon>Triparma</taxon>
    </lineage>
</organism>
<evidence type="ECO:0000256" key="12">
    <source>
        <dbReference type="SAM" id="SignalP"/>
    </source>
</evidence>
<dbReference type="GO" id="GO:0031501">
    <property type="term" value="C:mannosyltransferase complex"/>
    <property type="evidence" value="ECO:0007669"/>
    <property type="project" value="TreeGrafter"/>
</dbReference>
<dbReference type="Proteomes" id="UP001165085">
    <property type="component" value="Unassembled WGS sequence"/>
</dbReference>
<evidence type="ECO:0000256" key="7">
    <source>
        <dbReference type="ARBA" id="ARBA00022692"/>
    </source>
</evidence>
<evidence type="ECO:0000256" key="5">
    <source>
        <dbReference type="ARBA" id="ARBA00022676"/>
    </source>
</evidence>
<dbReference type="EC" id="2.4.1.-" evidence="11"/>
<comment type="function">
    <text evidence="11">Mannosyltransferase involved in glycosylphosphatidylinositol-anchor biosynthesis.</text>
</comment>